<dbReference type="EMBL" id="CP076128">
    <property type="protein sequence ID" value="QWG08757.1"/>
    <property type="molecule type" value="Genomic_DNA"/>
</dbReference>
<evidence type="ECO:0000313" key="6">
    <source>
        <dbReference type="EMBL" id="QWG08757.1"/>
    </source>
</evidence>
<keyword evidence="3 6" id="KW-0378">Hydrolase</keyword>
<accession>A0ABX8H009</accession>
<keyword evidence="4" id="KW-0862">Zinc</keyword>
<evidence type="ECO:0000256" key="1">
    <source>
        <dbReference type="ARBA" id="ARBA00022490"/>
    </source>
</evidence>
<dbReference type="Pfam" id="PF12867">
    <property type="entry name" value="DinB_2"/>
    <property type="match status" value="1"/>
</dbReference>
<feature type="domain" description="DinB-like" evidence="5">
    <location>
        <begin position="40"/>
        <end position="173"/>
    </location>
</feature>
<gene>
    <name evidence="6" type="ORF">KM029_07400</name>
</gene>
<dbReference type="HAMAP" id="MF_01256">
    <property type="entry name" value="YfiT_hydrol"/>
    <property type="match status" value="1"/>
</dbReference>
<keyword evidence="7" id="KW-1185">Reference proteome</keyword>
<dbReference type="GO" id="GO:0016787">
    <property type="term" value="F:hydrolase activity"/>
    <property type="evidence" value="ECO:0007669"/>
    <property type="project" value="UniProtKB-KW"/>
</dbReference>
<dbReference type="InterPro" id="IPR034660">
    <property type="entry name" value="DinB/YfiT-like"/>
</dbReference>
<dbReference type="Gene3D" id="1.20.120.450">
    <property type="entry name" value="dinb family like domain"/>
    <property type="match status" value="1"/>
</dbReference>
<name>A0ABX8H009_9BACT</name>
<evidence type="ECO:0000259" key="5">
    <source>
        <dbReference type="Pfam" id="PF12867"/>
    </source>
</evidence>
<dbReference type="InterPro" id="IPR024775">
    <property type="entry name" value="DinB-like"/>
</dbReference>
<keyword evidence="1" id="KW-0963">Cytoplasm</keyword>
<proteinExistence type="inferred from homology"/>
<dbReference type="SUPFAM" id="SSF109854">
    <property type="entry name" value="DinB/YfiT-like putative metalloenzymes"/>
    <property type="match status" value="1"/>
</dbReference>
<sequence>MEKLVSTEQELKFPIGEFQLPSNISDNQLQLWIHEIKIFPQRLIKIVNGLSEQELNYKYRPGGWTIKQVVHHCADSHMNSYMRFKLALTEDTPAIRPYYEDRWAELHDSNDEDVSDALNFLTYLHKRWIRLLEGLSSEELNRAFFHPENQKHTSLKENIGIYAWHGCHHIAHIKKAIERKGQF</sequence>
<evidence type="ECO:0000256" key="2">
    <source>
        <dbReference type="ARBA" id="ARBA00022723"/>
    </source>
</evidence>
<dbReference type="RefSeq" id="WP_144072669.1">
    <property type="nucleotide sequence ID" value="NZ_CP076128.1"/>
</dbReference>
<organism evidence="6 7">
    <name type="scientific">Flammeovirga kamogawensis</name>
    <dbReference type="NCBI Taxonomy" id="373891"/>
    <lineage>
        <taxon>Bacteria</taxon>
        <taxon>Pseudomonadati</taxon>
        <taxon>Bacteroidota</taxon>
        <taxon>Cytophagia</taxon>
        <taxon>Cytophagales</taxon>
        <taxon>Flammeovirgaceae</taxon>
        <taxon>Flammeovirga</taxon>
    </lineage>
</organism>
<evidence type="ECO:0000256" key="3">
    <source>
        <dbReference type="ARBA" id="ARBA00022801"/>
    </source>
</evidence>
<dbReference type="Proteomes" id="UP000682802">
    <property type="component" value="Chromosome 1"/>
</dbReference>
<protein>
    <submittedName>
        <fullName evidence="6">Metal-dependent hydrolase</fullName>
    </submittedName>
</protein>
<keyword evidence="2" id="KW-0479">Metal-binding</keyword>
<reference evidence="6 7" key="1">
    <citation type="submission" date="2021-05" db="EMBL/GenBank/DDBJ databases">
        <title>Comparative genomic studies on the polysaccharide-degrading batcterial strains of the Flammeovirga genus.</title>
        <authorList>
            <person name="Zewei F."/>
            <person name="Zheng Z."/>
            <person name="Yu L."/>
            <person name="Ruyue G."/>
            <person name="Yanhong M."/>
            <person name="Yuanyuan C."/>
            <person name="Jingyan G."/>
            <person name="Wenjun H."/>
        </authorList>
    </citation>
    <scope>NUCLEOTIDE SEQUENCE [LARGE SCALE GENOMIC DNA]</scope>
    <source>
        <strain evidence="6 7">YS10</strain>
    </source>
</reference>
<evidence type="ECO:0000256" key="4">
    <source>
        <dbReference type="ARBA" id="ARBA00022833"/>
    </source>
</evidence>
<dbReference type="InterPro" id="IPR023774">
    <property type="entry name" value="Put_metal_dep_hydrolase_YfiT"/>
</dbReference>
<evidence type="ECO:0000313" key="7">
    <source>
        <dbReference type="Proteomes" id="UP000682802"/>
    </source>
</evidence>
<dbReference type="NCBIfam" id="NF009807">
    <property type="entry name" value="PRK13291.1"/>
    <property type="match status" value="1"/>
</dbReference>